<dbReference type="PANTHER" id="PTHR12441">
    <property type="entry name" value="ATP SYNTHASE COUPLING FACTOR 6, MITOCHONDRIAL"/>
    <property type="match status" value="1"/>
</dbReference>
<dbReference type="GeneID" id="108071327"/>
<dbReference type="GO" id="GO:0015078">
    <property type="term" value="F:proton transmembrane transporter activity"/>
    <property type="evidence" value="ECO:0007669"/>
    <property type="project" value="InterPro"/>
</dbReference>
<dbReference type="AlphaFoldDB" id="A0A6P4I0E9"/>
<comment type="similarity">
    <text evidence="1 9">Belongs to the eukaryotic ATPase subunit F6 family.</text>
</comment>
<keyword evidence="8 9" id="KW-0472">Membrane</keyword>
<organism evidence="10 11">
    <name type="scientific">Drosophila kikkawai</name>
    <name type="common">Fruit fly</name>
    <dbReference type="NCBI Taxonomy" id="30033"/>
    <lineage>
        <taxon>Eukaryota</taxon>
        <taxon>Metazoa</taxon>
        <taxon>Ecdysozoa</taxon>
        <taxon>Arthropoda</taxon>
        <taxon>Hexapoda</taxon>
        <taxon>Insecta</taxon>
        <taxon>Pterygota</taxon>
        <taxon>Neoptera</taxon>
        <taxon>Endopterygota</taxon>
        <taxon>Diptera</taxon>
        <taxon>Brachycera</taxon>
        <taxon>Muscomorpha</taxon>
        <taxon>Ephydroidea</taxon>
        <taxon>Drosophilidae</taxon>
        <taxon>Drosophila</taxon>
        <taxon>Sophophora</taxon>
    </lineage>
</organism>
<dbReference type="PIRSF" id="PIRSF002455">
    <property type="entry name" value="ATP_synthase_coupling_factor_6"/>
    <property type="match status" value="1"/>
</dbReference>
<evidence type="ECO:0000256" key="8">
    <source>
        <dbReference type="ARBA" id="ARBA00023136"/>
    </source>
</evidence>
<proteinExistence type="inferred from homology"/>
<evidence type="ECO:0000256" key="2">
    <source>
        <dbReference type="ARBA" id="ARBA00022448"/>
    </source>
</evidence>
<accession>A0A6P4I0E9</accession>
<keyword evidence="2 9" id="KW-0813">Transport</keyword>
<evidence type="ECO:0000256" key="1">
    <source>
        <dbReference type="ARBA" id="ARBA00007346"/>
    </source>
</evidence>
<reference evidence="11" key="1">
    <citation type="submission" date="2025-04" db="UniProtKB">
        <authorList>
            <consortium name="RefSeq"/>
        </authorList>
    </citation>
    <scope>IDENTIFICATION</scope>
    <source>
        <strain evidence="12">14028-0561.14</strain>
        <tissue evidence="12">Whole fly</tissue>
    </source>
</reference>
<keyword evidence="5 9" id="KW-0999">Mitochondrion inner membrane</keyword>
<dbReference type="RefSeq" id="XP_070142757.1">
    <property type="nucleotide sequence ID" value="XM_070286656.1"/>
</dbReference>
<evidence type="ECO:0000256" key="7">
    <source>
        <dbReference type="ARBA" id="ARBA00023128"/>
    </source>
</evidence>
<evidence type="ECO:0000256" key="9">
    <source>
        <dbReference type="PIRNR" id="PIRNR002455"/>
    </source>
</evidence>
<protein>
    <recommendedName>
        <fullName evidence="9">ATP synthase-coupling factor 6, mitochondrial</fullName>
        <shortName evidence="9">ATPase subunit F6</shortName>
    </recommendedName>
</protein>
<dbReference type="Proteomes" id="UP001652661">
    <property type="component" value="Chromosome 3R"/>
</dbReference>
<gene>
    <name evidence="11" type="primary">LOC108071327</name>
    <name evidence="12" type="synonym">ATPsynCF6</name>
</gene>
<dbReference type="FunFam" id="1.10.246.110:FF:000001">
    <property type="entry name" value="ATP synthase-coupling factor 6, mitochondrial"/>
    <property type="match status" value="1"/>
</dbReference>
<sequence length="106" mass="11935">MLSQSLLSGMRVLRTEARRNIALMAPAMNKASDPIQQLFLDKVREYKQKSSGGKLVDSNPEIEREMKNELDRVAKQFGSDGKTDMLKFPEFSFPDVKVDPITQSAS</sequence>
<dbReference type="PANTHER" id="PTHR12441:SF10">
    <property type="entry name" value="ATP SYNTHASE-COUPLING FACTOR 6, MITOCHONDRIAL"/>
    <property type="match status" value="1"/>
</dbReference>
<dbReference type="Pfam" id="PF05511">
    <property type="entry name" value="ATP-synt_F6"/>
    <property type="match status" value="1"/>
</dbReference>
<evidence type="ECO:0000256" key="3">
    <source>
        <dbReference type="ARBA" id="ARBA00022547"/>
    </source>
</evidence>
<dbReference type="InterPro" id="IPR036204">
    <property type="entry name" value="ATP_synth_f6_sf_mt"/>
</dbReference>
<dbReference type="InterPro" id="IPR008387">
    <property type="entry name" value="ATP_synth_f6_mt"/>
</dbReference>
<evidence type="ECO:0000313" key="10">
    <source>
        <dbReference type="Proteomes" id="UP001652661"/>
    </source>
</evidence>
<name>A0A6P4I0E9_DROKI</name>
<evidence type="ECO:0000256" key="6">
    <source>
        <dbReference type="ARBA" id="ARBA00023065"/>
    </source>
</evidence>
<dbReference type="Gene3D" id="1.10.246.110">
    <property type="entry name" value="Mitochondrial ATP synthase-coupling factor 6"/>
    <property type="match status" value="1"/>
</dbReference>
<evidence type="ECO:0000313" key="11">
    <source>
        <dbReference type="RefSeq" id="XP_017017529.1"/>
    </source>
</evidence>
<comment type="subcellular location">
    <subcellularLocation>
        <location evidence="9">Mitochondrion</location>
    </subcellularLocation>
    <subcellularLocation>
        <location evidence="9">Mitochondrion inner membrane</location>
    </subcellularLocation>
</comment>
<dbReference type="SUPFAM" id="SSF111357">
    <property type="entry name" value="Mitochondrial ATP synthase coupling factor 6"/>
    <property type="match status" value="1"/>
</dbReference>
<dbReference type="OMA" id="MTKFPTF"/>
<evidence type="ECO:0000256" key="4">
    <source>
        <dbReference type="ARBA" id="ARBA00022781"/>
    </source>
</evidence>
<dbReference type="GO" id="GO:0005743">
    <property type="term" value="C:mitochondrial inner membrane"/>
    <property type="evidence" value="ECO:0007669"/>
    <property type="project" value="UniProtKB-SubCell"/>
</dbReference>
<keyword evidence="4 9" id="KW-0375">Hydrogen ion transport</keyword>
<keyword evidence="7 9" id="KW-0496">Mitochondrion</keyword>
<dbReference type="GO" id="GO:0015986">
    <property type="term" value="P:proton motive force-driven ATP synthesis"/>
    <property type="evidence" value="ECO:0007669"/>
    <property type="project" value="InterPro"/>
</dbReference>
<dbReference type="RefSeq" id="XP_017017529.1">
    <property type="nucleotide sequence ID" value="XM_017162040.1"/>
</dbReference>
<dbReference type="GO" id="GO:0045259">
    <property type="term" value="C:proton-transporting ATP synthase complex"/>
    <property type="evidence" value="ECO:0007669"/>
    <property type="project" value="UniProtKB-KW"/>
</dbReference>
<keyword evidence="6 9" id="KW-0406">Ion transport</keyword>
<evidence type="ECO:0000256" key="5">
    <source>
        <dbReference type="ARBA" id="ARBA00022792"/>
    </source>
</evidence>
<keyword evidence="3" id="KW-0138">CF(0)</keyword>
<keyword evidence="10" id="KW-1185">Reference proteome</keyword>
<comment type="function">
    <text evidence="9">Mitochondrial membrane ATP synthase (F(1)F(0) ATP synthase or Complex V) produces ATP from ADP in the presence of a proton gradient across the membrane which is generated by electron transport complexes of the respiratory chain.</text>
</comment>
<evidence type="ECO:0000313" key="12">
    <source>
        <dbReference type="RefSeq" id="XP_070142757.1"/>
    </source>
</evidence>
<dbReference type="OrthoDB" id="8902296at2759"/>